<proteinExistence type="predicted"/>
<evidence type="ECO:0000313" key="2">
    <source>
        <dbReference type="EMBL" id="RKR82253.1"/>
    </source>
</evidence>
<keyword evidence="2" id="KW-0808">Transferase</keyword>
<feature type="domain" description="Glycosyl transferase family 1" evidence="1">
    <location>
        <begin position="218"/>
        <end position="337"/>
    </location>
</feature>
<dbReference type="Proteomes" id="UP000268007">
    <property type="component" value="Unassembled WGS sequence"/>
</dbReference>
<dbReference type="CDD" id="cd03801">
    <property type="entry name" value="GT4_PimA-like"/>
    <property type="match status" value="1"/>
</dbReference>
<dbReference type="Gene3D" id="3.40.50.2000">
    <property type="entry name" value="Glycogen Phosphorylase B"/>
    <property type="match status" value="2"/>
</dbReference>
<dbReference type="SUPFAM" id="SSF53756">
    <property type="entry name" value="UDP-Glycosyltransferase/glycogen phosphorylase"/>
    <property type="match status" value="1"/>
</dbReference>
<dbReference type="EMBL" id="RBKU01000001">
    <property type="protein sequence ID" value="RKR82253.1"/>
    <property type="molecule type" value="Genomic_DNA"/>
</dbReference>
<organism evidence="2 3">
    <name type="scientific">Mucilaginibacter gracilis</name>
    <dbReference type="NCBI Taxonomy" id="423350"/>
    <lineage>
        <taxon>Bacteria</taxon>
        <taxon>Pseudomonadati</taxon>
        <taxon>Bacteroidota</taxon>
        <taxon>Sphingobacteriia</taxon>
        <taxon>Sphingobacteriales</taxon>
        <taxon>Sphingobacteriaceae</taxon>
        <taxon>Mucilaginibacter</taxon>
    </lineage>
</organism>
<comment type="caution">
    <text evidence="2">The sequence shown here is derived from an EMBL/GenBank/DDBJ whole genome shotgun (WGS) entry which is preliminary data.</text>
</comment>
<protein>
    <submittedName>
        <fullName evidence="2">Glycosyltransferase involved in cell wall biosynthesis</fullName>
    </submittedName>
</protein>
<keyword evidence="3" id="KW-1185">Reference proteome</keyword>
<dbReference type="PANTHER" id="PTHR12526">
    <property type="entry name" value="GLYCOSYLTRANSFERASE"/>
    <property type="match status" value="1"/>
</dbReference>
<dbReference type="InterPro" id="IPR001296">
    <property type="entry name" value="Glyco_trans_1"/>
</dbReference>
<sequence length="371" mass="41776">MKKIIIYYPHILEYGGMERNIIGLAEEINKQGVQPVLVCFYDKVGMKRYCEDLEIVQIPDHWNPITKAFRLRRWLNKNQNEIKGLPLYFGGKAGFYAAIPGVSPYALHYTDPPSLLTGATAKSAINRLLTFPRRIVADWFTEQGVLKAKVCITMTRWNAVELKSLYGRDFEVVYQGGVPPSGNINSAPRCHGDTLRLFSICRIAASKNLNWILDGATYLKAHKQFKQWYSKIEVVIAGMGPQLQALKDQSAALGLDDILTFPGFLNAEEVENEYRNADIFLVPGRQGYGLPVLEALYRHVPVVLNVESRISEMLNENPWVSISDNSTESFSEKLAEHIASLKAKFPPSALIANVPTEAGWAQELGEKCLWW</sequence>
<evidence type="ECO:0000313" key="3">
    <source>
        <dbReference type="Proteomes" id="UP000268007"/>
    </source>
</evidence>
<dbReference type="AlphaFoldDB" id="A0A495J0G1"/>
<dbReference type="OrthoDB" id="433681at2"/>
<dbReference type="Pfam" id="PF00534">
    <property type="entry name" value="Glycos_transf_1"/>
    <property type="match status" value="1"/>
</dbReference>
<dbReference type="RefSeq" id="WP_121197875.1">
    <property type="nucleotide sequence ID" value="NZ_RBKU01000001.1"/>
</dbReference>
<gene>
    <name evidence="2" type="ORF">BDD43_2429</name>
</gene>
<dbReference type="GO" id="GO:0016757">
    <property type="term" value="F:glycosyltransferase activity"/>
    <property type="evidence" value="ECO:0007669"/>
    <property type="project" value="InterPro"/>
</dbReference>
<evidence type="ECO:0000259" key="1">
    <source>
        <dbReference type="Pfam" id="PF00534"/>
    </source>
</evidence>
<name>A0A495J0G1_9SPHI</name>
<accession>A0A495J0G1</accession>
<reference evidence="2 3" key="1">
    <citation type="submission" date="2018-10" db="EMBL/GenBank/DDBJ databases">
        <title>Genomic Encyclopedia of Archaeal and Bacterial Type Strains, Phase II (KMG-II): from individual species to whole genera.</title>
        <authorList>
            <person name="Goeker M."/>
        </authorList>
    </citation>
    <scope>NUCLEOTIDE SEQUENCE [LARGE SCALE GENOMIC DNA]</scope>
    <source>
        <strain evidence="2 3">DSM 18602</strain>
    </source>
</reference>